<sequence>MPFMYLLSLFNRIKFVSFAMIYPLYLYSGLHTQNYSSFSNCHYINNNAYDISQVCHCILAGAQAYGTSVRVFAAVVCLARMRHATIECVYRKFFRGCWL</sequence>
<evidence type="ECO:0000313" key="1">
    <source>
        <dbReference type="EMBL" id="CAD6992645.1"/>
    </source>
</evidence>
<comment type="caution">
    <text evidence="1">The sequence shown here is derived from an EMBL/GenBank/DDBJ whole genome shotgun (WGS) entry which is preliminary data.</text>
</comment>
<dbReference type="AlphaFoldDB" id="A0A811U5V7"/>
<evidence type="ECO:0000313" key="2">
    <source>
        <dbReference type="Proteomes" id="UP000606786"/>
    </source>
</evidence>
<organism evidence="1 2">
    <name type="scientific">Ceratitis capitata</name>
    <name type="common">Mediterranean fruit fly</name>
    <name type="synonym">Tephritis capitata</name>
    <dbReference type="NCBI Taxonomy" id="7213"/>
    <lineage>
        <taxon>Eukaryota</taxon>
        <taxon>Metazoa</taxon>
        <taxon>Ecdysozoa</taxon>
        <taxon>Arthropoda</taxon>
        <taxon>Hexapoda</taxon>
        <taxon>Insecta</taxon>
        <taxon>Pterygota</taxon>
        <taxon>Neoptera</taxon>
        <taxon>Endopterygota</taxon>
        <taxon>Diptera</taxon>
        <taxon>Brachycera</taxon>
        <taxon>Muscomorpha</taxon>
        <taxon>Tephritoidea</taxon>
        <taxon>Tephritidae</taxon>
        <taxon>Ceratitis</taxon>
        <taxon>Ceratitis</taxon>
    </lineage>
</organism>
<keyword evidence="2" id="KW-1185">Reference proteome</keyword>
<accession>A0A811U5V7</accession>
<gene>
    <name evidence="1" type="ORF">CCAP1982_LOCUS1490</name>
</gene>
<proteinExistence type="predicted"/>
<dbReference type="EMBL" id="CAJHJT010000001">
    <property type="protein sequence ID" value="CAD6992645.1"/>
    <property type="molecule type" value="Genomic_DNA"/>
</dbReference>
<reference evidence="1" key="1">
    <citation type="submission" date="2020-11" db="EMBL/GenBank/DDBJ databases">
        <authorList>
            <person name="Whitehead M."/>
        </authorList>
    </citation>
    <scope>NUCLEOTIDE SEQUENCE</scope>
    <source>
        <strain evidence="1">EGII</strain>
    </source>
</reference>
<name>A0A811U5V7_CERCA</name>
<dbReference type="Proteomes" id="UP000606786">
    <property type="component" value="Unassembled WGS sequence"/>
</dbReference>
<protein>
    <submittedName>
        <fullName evidence="1">(Mediterranean fruit fly) hypothetical protein</fullName>
    </submittedName>
</protein>